<feature type="region of interest" description="Disordered" evidence="1">
    <location>
        <begin position="815"/>
        <end position="843"/>
    </location>
</feature>
<dbReference type="InterPro" id="IPR025295">
    <property type="entry name" value="eCIS_core_dom"/>
</dbReference>
<dbReference type="Proteomes" id="UP000500755">
    <property type="component" value="Chromosome"/>
</dbReference>
<evidence type="ECO:0000259" key="2">
    <source>
        <dbReference type="Pfam" id="PF13699"/>
    </source>
</evidence>
<dbReference type="RefSeq" id="WP_168727776.1">
    <property type="nucleotide sequence ID" value="NZ_CP051298.1"/>
</dbReference>
<name>A0A858ZQS5_9BURK</name>
<evidence type="ECO:0000256" key="1">
    <source>
        <dbReference type="SAM" id="MobiDB-lite"/>
    </source>
</evidence>
<accession>A0A858ZQS5</accession>
<organism evidence="3 4">
    <name type="scientific">Alicycliphilus denitrificans</name>
    <dbReference type="NCBI Taxonomy" id="179636"/>
    <lineage>
        <taxon>Bacteria</taxon>
        <taxon>Pseudomonadati</taxon>
        <taxon>Pseudomonadota</taxon>
        <taxon>Betaproteobacteria</taxon>
        <taxon>Burkholderiales</taxon>
        <taxon>Comamonadaceae</taxon>
        <taxon>Alicycliphilus</taxon>
    </lineage>
</organism>
<dbReference type="AlphaFoldDB" id="A0A858ZQS5"/>
<evidence type="ECO:0000313" key="4">
    <source>
        <dbReference type="Proteomes" id="UP000500755"/>
    </source>
</evidence>
<protein>
    <submittedName>
        <fullName evidence="3">DUF4157 domain-containing protein</fullName>
    </submittedName>
</protein>
<reference evidence="3 4" key="1">
    <citation type="submission" date="2020-05" db="EMBL/GenBank/DDBJ databases">
        <title>Complete genome sequence of Alicycliphilus denitrificans DP3.</title>
        <authorList>
            <person name="Chen X."/>
        </authorList>
    </citation>
    <scope>NUCLEOTIDE SEQUENCE [LARGE SCALE GENOMIC DNA]</scope>
    <source>
        <strain evidence="3 4">DP3</strain>
    </source>
</reference>
<feature type="domain" description="eCIS core" evidence="2">
    <location>
        <begin position="70"/>
        <end position="143"/>
    </location>
</feature>
<proteinExistence type="predicted"/>
<evidence type="ECO:0000313" key="3">
    <source>
        <dbReference type="EMBL" id="QKD43158.1"/>
    </source>
</evidence>
<feature type="region of interest" description="Disordered" evidence="1">
    <location>
        <begin position="551"/>
        <end position="628"/>
    </location>
</feature>
<sequence>MIAAYAAAKPVLQRKCACGGKSRCPACEARKRLGTDLGLQPRSAPAQDGAATAEAAQSLVQGTLRGPGQPLDRATRLAMEPLFGHDFGRVRVHADAQAQASAQAVGALAYTVGQHIVFGPGQRPAAGPLLAHELAHTVQQQGTTGSLQRLAIDGADSAMEHEAEAAAQRVAAGRPAQVRLRAGSSRLHRVPVSNEAAGGCGICYDTAYPGQGPANAGRVAHTVVQAAFLGLGTGMAAARLDEMPFSAPGDENGRLDLVQATPTGLAIGEIKPSTPAGLAQGVKDLAYYMEQVQAVYPDRTITPLVAAIRVGNGLTMPDPLAQAAGCAQQKLGVHLMEPGIFGYFCTPPYSQARSRCPCRKQPPPPVPVPVEKDVKVKERKPARKDSQERAPGGSLVPAFAAALAATATLATLASKLKGLAKSRLLAAASAVAIVALLAKGAEASIGPGEDPIETLIKSGDATGQPIPDDIKEALRKDDRLRKLLTEAARTGNYDAARREAAEQLTRVVAQNLDAFSDEELQALLQATDGVKGQMPQGEVTVEQIRQRIAARQRGGGAGSGAGPAAPAGDSGSGSGSGSGSAATHEEPAAPETAPDAAPPARPQPAQAPAERLVEGMARPAAGGPRFTESARNKLLEAARAMQPPLTDAEVDELLRRMGPATGKTEDQVVESLRQGMAALRAGKAAQDSPAADPAPASPDATPPPAADQDSLGDPQVVPADPAKPPTRTDKDVIPIYDEVLAKLEWIQPGNSYLLMNKPPYLSRHSYPMTHFGRDSQGRLFVGSVMVRIDKQAGNQWTVTLQAGAPLYTTGRRYGTTRTRSATVTAPTAALGTGPAKPAKGAKP</sequence>
<feature type="region of interest" description="Disordered" evidence="1">
    <location>
        <begin position="354"/>
        <end position="392"/>
    </location>
</feature>
<dbReference type="EMBL" id="CP051298">
    <property type="protein sequence ID" value="QKD43158.1"/>
    <property type="molecule type" value="Genomic_DNA"/>
</dbReference>
<gene>
    <name evidence="3" type="ORF">HF896_05815</name>
</gene>
<feature type="region of interest" description="Disordered" evidence="1">
    <location>
        <begin position="679"/>
        <end position="730"/>
    </location>
</feature>
<feature type="compositionally biased region" description="Low complexity" evidence="1">
    <location>
        <begin position="684"/>
        <end position="699"/>
    </location>
</feature>
<dbReference type="Pfam" id="PF13699">
    <property type="entry name" value="eCIS_core"/>
    <property type="match status" value="1"/>
</dbReference>